<dbReference type="InterPro" id="IPR011010">
    <property type="entry name" value="DNA_brk_join_enz"/>
</dbReference>
<evidence type="ECO:0000313" key="13">
    <source>
        <dbReference type="EMBL" id="GAA2041983.1"/>
    </source>
</evidence>
<keyword evidence="8" id="KW-0131">Cell cycle</keyword>
<keyword evidence="7" id="KW-0233">DNA recombination</keyword>
<feature type="compositionally biased region" description="Low complexity" evidence="10">
    <location>
        <begin position="253"/>
        <end position="266"/>
    </location>
</feature>
<dbReference type="SUPFAM" id="SSF56349">
    <property type="entry name" value="DNA breaking-rejoining enzymes"/>
    <property type="match status" value="1"/>
</dbReference>
<keyword evidence="3" id="KW-0132">Cell division</keyword>
<evidence type="ECO:0000259" key="12">
    <source>
        <dbReference type="PROSITE" id="PS51900"/>
    </source>
</evidence>
<sequence>MDDAYRAALDRFEDDLRARRLSPHTVRGYLADVADLFAFAERAGVSVVGGASEGDGASQGQGQGADADADADADELAGRDVSSVGSPGGIGLDVARSWLAESAAAGTARATLARRTAAVRAWGRHASVPSLARLATPKPRSPLPAVLSQRQMSDALSSAASAAVGADPLALRDLAILEFLYATAARVSELCALDVGDLDFERRTARLAGKGGRDRVVPFGVPADRALRAWLNENARGAVLAGRVGGGGGNQKTVTSAATSDARSAAPTATPVPAALFLGARGSRIDPAVVRRVVHRRLRATPNTPDTGPHGFRHTAATHLIEGGADLRDVQELLGHATLATTQIYTHVTAERIKARYAQSHPRA</sequence>
<dbReference type="PROSITE" id="PS51898">
    <property type="entry name" value="TYR_RECOMBINASE"/>
    <property type="match status" value="1"/>
</dbReference>
<evidence type="ECO:0000256" key="5">
    <source>
        <dbReference type="ARBA" id="ARBA00022908"/>
    </source>
</evidence>
<dbReference type="InterPro" id="IPR050090">
    <property type="entry name" value="Tyrosine_recombinase_XerCD"/>
</dbReference>
<reference evidence="13 14" key="1">
    <citation type="journal article" date="2019" name="Int. J. Syst. Evol. Microbiol.">
        <title>The Global Catalogue of Microorganisms (GCM) 10K type strain sequencing project: providing services to taxonomists for standard genome sequencing and annotation.</title>
        <authorList>
            <consortium name="The Broad Institute Genomics Platform"/>
            <consortium name="The Broad Institute Genome Sequencing Center for Infectious Disease"/>
            <person name="Wu L."/>
            <person name="Ma J."/>
        </authorList>
    </citation>
    <scope>NUCLEOTIDE SEQUENCE [LARGE SCALE GENOMIC DNA]</scope>
    <source>
        <strain evidence="13 14">JCM 16014</strain>
    </source>
</reference>
<protein>
    <submittedName>
        <fullName evidence="13">Tyrosine recombinase XerC</fullName>
    </submittedName>
</protein>
<dbReference type="Proteomes" id="UP001500751">
    <property type="component" value="Unassembled WGS sequence"/>
</dbReference>
<evidence type="ECO:0000256" key="4">
    <source>
        <dbReference type="ARBA" id="ARBA00022829"/>
    </source>
</evidence>
<dbReference type="PANTHER" id="PTHR30349">
    <property type="entry name" value="PHAGE INTEGRASE-RELATED"/>
    <property type="match status" value="1"/>
</dbReference>
<evidence type="ECO:0000256" key="7">
    <source>
        <dbReference type="ARBA" id="ARBA00023172"/>
    </source>
</evidence>
<gene>
    <name evidence="13" type="ORF">GCM10009839_50690</name>
</gene>
<dbReference type="PANTHER" id="PTHR30349:SF77">
    <property type="entry name" value="TYROSINE RECOMBINASE XERC"/>
    <property type="match status" value="1"/>
</dbReference>
<keyword evidence="2" id="KW-0963">Cytoplasm</keyword>
<evidence type="ECO:0000313" key="14">
    <source>
        <dbReference type="Proteomes" id="UP001500751"/>
    </source>
</evidence>
<feature type="region of interest" description="Disordered" evidence="10">
    <location>
        <begin position="51"/>
        <end position="82"/>
    </location>
</feature>
<name>A0ABN2USI2_9ACTN</name>
<feature type="domain" description="Tyr recombinase" evidence="11">
    <location>
        <begin position="142"/>
        <end position="358"/>
    </location>
</feature>
<evidence type="ECO:0000256" key="10">
    <source>
        <dbReference type="SAM" id="MobiDB-lite"/>
    </source>
</evidence>
<keyword evidence="6 9" id="KW-0238">DNA-binding</keyword>
<comment type="caution">
    <text evidence="13">The sequence shown here is derived from an EMBL/GenBank/DDBJ whole genome shotgun (WGS) entry which is preliminary data.</text>
</comment>
<feature type="region of interest" description="Disordered" evidence="10">
    <location>
        <begin position="247"/>
        <end position="266"/>
    </location>
</feature>
<organism evidence="13 14">
    <name type="scientific">Catenulispora yoronensis</name>
    <dbReference type="NCBI Taxonomy" id="450799"/>
    <lineage>
        <taxon>Bacteria</taxon>
        <taxon>Bacillati</taxon>
        <taxon>Actinomycetota</taxon>
        <taxon>Actinomycetes</taxon>
        <taxon>Catenulisporales</taxon>
        <taxon>Catenulisporaceae</taxon>
        <taxon>Catenulispora</taxon>
    </lineage>
</organism>
<dbReference type="Pfam" id="PF00589">
    <property type="entry name" value="Phage_integrase"/>
    <property type="match status" value="1"/>
</dbReference>
<evidence type="ECO:0000256" key="1">
    <source>
        <dbReference type="ARBA" id="ARBA00004496"/>
    </source>
</evidence>
<evidence type="ECO:0000256" key="3">
    <source>
        <dbReference type="ARBA" id="ARBA00022618"/>
    </source>
</evidence>
<evidence type="ECO:0000256" key="6">
    <source>
        <dbReference type="ARBA" id="ARBA00023125"/>
    </source>
</evidence>
<keyword evidence="4" id="KW-0159">Chromosome partition</keyword>
<dbReference type="InterPro" id="IPR002104">
    <property type="entry name" value="Integrase_catalytic"/>
</dbReference>
<evidence type="ECO:0000256" key="2">
    <source>
        <dbReference type="ARBA" id="ARBA00022490"/>
    </source>
</evidence>
<dbReference type="Gene3D" id="1.10.150.130">
    <property type="match status" value="1"/>
</dbReference>
<proteinExistence type="predicted"/>
<dbReference type="Gene3D" id="1.10.443.10">
    <property type="entry name" value="Intergrase catalytic core"/>
    <property type="match status" value="1"/>
</dbReference>
<evidence type="ECO:0000256" key="8">
    <source>
        <dbReference type="ARBA" id="ARBA00023306"/>
    </source>
</evidence>
<dbReference type="PROSITE" id="PS51900">
    <property type="entry name" value="CB"/>
    <property type="match status" value="1"/>
</dbReference>
<dbReference type="InterPro" id="IPR010998">
    <property type="entry name" value="Integrase_recombinase_N"/>
</dbReference>
<dbReference type="InterPro" id="IPR013762">
    <property type="entry name" value="Integrase-like_cat_sf"/>
</dbReference>
<dbReference type="EMBL" id="BAAAQN010000032">
    <property type="protein sequence ID" value="GAA2041983.1"/>
    <property type="molecule type" value="Genomic_DNA"/>
</dbReference>
<feature type="compositionally biased region" description="Gly residues" evidence="10">
    <location>
        <begin position="51"/>
        <end position="63"/>
    </location>
</feature>
<feature type="domain" description="Core-binding (CB)" evidence="12">
    <location>
        <begin position="3"/>
        <end position="127"/>
    </location>
</feature>
<accession>A0ABN2USI2</accession>
<evidence type="ECO:0000259" key="11">
    <source>
        <dbReference type="PROSITE" id="PS51898"/>
    </source>
</evidence>
<keyword evidence="5" id="KW-0229">DNA integration</keyword>
<comment type="subcellular location">
    <subcellularLocation>
        <location evidence="1">Cytoplasm</location>
    </subcellularLocation>
</comment>
<dbReference type="InterPro" id="IPR044068">
    <property type="entry name" value="CB"/>
</dbReference>
<keyword evidence="14" id="KW-1185">Reference proteome</keyword>
<evidence type="ECO:0000256" key="9">
    <source>
        <dbReference type="PROSITE-ProRule" id="PRU01248"/>
    </source>
</evidence>